<name>A0A1V6QMR3_9EURO</name>
<evidence type="ECO:0000313" key="2">
    <source>
        <dbReference type="Proteomes" id="UP000191672"/>
    </source>
</evidence>
<dbReference type="Proteomes" id="UP000191672">
    <property type="component" value="Unassembled WGS sequence"/>
</dbReference>
<protein>
    <submittedName>
        <fullName evidence="1">Uncharacterized protein</fullName>
    </submittedName>
</protein>
<dbReference type="EMBL" id="MDYN01000001">
    <property type="protein sequence ID" value="OQD90471.1"/>
    <property type="molecule type" value="Genomic_DNA"/>
</dbReference>
<organism evidence="1 2">
    <name type="scientific">Penicillium antarcticum</name>
    <dbReference type="NCBI Taxonomy" id="416450"/>
    <lineage>
        <taxon>Eukaryota</taxon>
        <taxon>Fungi</taxon>
        <taxon>Dikarya</taxon>
        <taxon>Ascomycota</taxon>
        <taxon>Pezizomycotina</taxon>
        <taxon>Eurotiomycetes</taxon>
        <taxon>Eurotiomycetidae</taxon>
        <taxon>Eurotiales</taxon>
        <taxon>Aspergillaceae</taxon>
        <taxon>Penicillium</taxon>
    </lineage>
</organism>
<keyword evidence="2" id="KW-1185">Reference proteome</keyword>
<dbReference type="AlphaFoldDB" id="A0A1V6QMR3"/>
<evidence type="ECO:0000313" key="1">
    <source>
        <dbReference type="EMBL" id="OQD90471.1"/>
    </source>
</evidence>
<gene>
    <name evidence="1" type="ORF">PENANT_c001G01638</name>
</gene>
<dbReference type="STRING" id="416450.A0A1V6QMR3"/>
<comment type="caution">
    <text evidence="1">The sequence shown here is derived from an EMBL/GenBank/DDBJ whole genome shotgun (WGS) entry which is preliminary data.</text>
</comment>
<sequence length="102" mass="11816">MQHDKYSPRVCLLEIALWQSFVQVEQDLACPWSDLDIETAISDEDARRGGFTREDNVFETQSHVNDDDGIVVGVRYIENVLLKLEELIIWLVQFSLYNRAAD</sequence>
<reference evidence="2" key="1">
    <citation type="journal article" date="2017" name="Nat. Microbiol.">
        <title>Global analysis of biosynthetic gene clusters reveals vast potential of secondary metabolite production in Penicillium species.</title>
        <authorList>
            <person name="Nielsen J.C."/>
            <person name="Grijseels S."/>
            <person name="Prigent S."/>
            <person name="Ji B."/>
            <person name="Dainat J."/>
            <person name="Nielsen K.F."/>
            <person name="Frisvad J.C."/>
            <person name="Workman M."/>
            <person name="Nielsen J."/>
        </authorList>
    </citation>
    <scope>NUCLEOTIDE SEQUENCE [LARGE SCALE GENOMIC DNA]</scope>
    <source>
        <strain evidence="2">IBT 31811</strain>
    </source>
</reference>
<proteinExistence type="predicted"/>
<accession>A0A1V6QMR3</accession>